<dbReference type="HOGENOM" id="CLU_3171423_0_0_6"/>
<reference evidence="2 3" key="1">
    <citation type="submission" date="2006-03" db="EMBL/GenBank/DDBJ databases">
        <authorList>
            <person name="Bartlett D.H."/>
            <person name="Valle G."/>
            <person name="Lauro F.M."/>
            <person name="Vezzi A."/>
            <person name="Simonato F."/>
            <person name="Eloe E."/>
            <person name="Vitulo N."/>
            <person name="Stratton T.K."/>
            <person name="D'angelo M."/>
            <person name="Ferriera S."/>
            <person name="Johnson J."/>
            <person name="Kravitz S."/>
            <person name="Beeson K."/>
            <person name="Sutton G."/>
            <person name="Rogers Y."/>
            <person name="Friedman R."/>
            <person name="Frazier M."/>
            <person name="Venter J.C."/>
        </authorList>
    </citation>
    <scope>NUCLEOTIDE SEQUENCE [LARGE SCALE GENOMIC DNA]</scope>
    <source>
        <strain evidence="2 3">3TCK</strain>
    </source>
</reference>
<proteinExistence type="predicted"/>
<dbReference type="EMBL" id="AAPH01000005">
    <property type="protein sequence ID" value="EAS44261.1"/>
    <property type="molecule type" value="Genomic_DNA"/>
</dbReference>
<keyword evidence="1" id="KW-0472">Membrane</keyword>
<protein>
    <submittedName>
        <fullName evidence="2">Uncharacterized protein</fullName>
    </submittedName>
</protein>
<organism evidence="2 3">
    <name type="scientific">Photobacterium profundum 3TCK</name>
    <dbReference type="NCBI Taxonomy" id="314280"/>
    <lineage>
        <taxon>Bacteria</taxon>
        <taxon>Pseudomonadati</taxon>
        <taxon>Pseudomonadota</taxon>
        <taxon>Gammaproteobacteria</taxon>
        <taxon>Vibrionales</taxon>
        <taxon>Vibrionaceae</taxon>
        <taxon>Photobacterium</taxon>
    </lineage>
</organism>
<evidence type="ECO:0000313" key="3">
    <source>
        <dbReference type="Proteomes" id="UP000003789"/>
    </source>
</evidence>
<gene>
    <name evidence="2" type="ORF">P3TCK_05997</name>
</gene>
<comment type="caution">
    <text evidence="2">The sequence shown here is derived from an EMBL/GenBank/DDBJ whole genome shotgun (WGS) entry which is preliminary data.</text>
</comment>
<dbReference type="AlphaFoldDB" id="Q1Z742"/>
<evidence type="ECO:0000313" key="2">
    <source>
        <dbReference type="EMBL" id="EAS44261.1"/>
    </source>
</evidence>
<dbReference type="Proteomes" id="UP000003789">
    <property type="component" value="Unassembled WGS sequence"/>
</dbReference>
<keyword evidence="1" id="KW-1133">Transmembrane helix</keyword>
<keyword evidence="1" id="KW-0812">Transmembrane</keyword>
<evidence type="ECO:0000256" key="1">
    <source>
        <dbReference type="SAM" id="Phobius"/>
    </source>
</evidence>
<name>Q1Z742_9GAMM</name>
<accession>Q1Z742</accession>
<feature type="transmembrane region" description="Helical" evidence="1">
    <location>
        <begin position="30"/>
        <end position="46"/>
    </location>
</feature>
<sequence>MRCQYKRLGLIMLSHTAQQFMTSMKVLNRAVLRATNIIIAIILVIIN</sequence>